<dbReference type="SUPFAM" id="SSF89623">
    <property type="entry name" value="Ribose/Galactose isomerase RpiB/AlsB"/>
    <property type="match status" value="1"/>
</dbReference>
<dbReference type="PANTHER" id="PTHR43732:SF1">
    <property type="entry name" value="RIBOSE 5-PHOSPHATE ISOMERASE"/>
    <property type="match status" value="1"/>
</dbReference>
<dbReference type="InterPro" id="IPR036569">
    <property type="entry name" value="RpiB_LacA_LacB_sf"/>
</dbReference>
<dbReference type="EC" id="5.3.1.6" evidence="3"/>
<dbReference type="GO" id="GO:0004751">
    <property type="term" value="F:ribose-5-phosphate isomerase activity"/>
    <property type="evidence" value="ECO:0007669"/>
    <property type="project" value="UniProtKB-EC"/>
</dbReference>
<reference evidence="3 4" key="1">
    <citation type="submission" date="2019-04" db="EMBL/GenBank/DDBJ databases">
        <authorList>
            <person name="Poehlein A."/>
            <person name="Bengelsdorf F.R."/>
            <person name="Duerre P."/>
            <person name="Daniel R."/>
        </authorList>
    </citation>
    <scope>NUCLEOTIDE SEQUENCE [LARGE SCALE GENOMIC DNA]</scope>
    <source>
        <strain evidence="3 4">BS-1</strain>
    </source>
</reference>
<dbReference type="NCBIfam" id="TIGR01120">
    <property type="entry name" value="rpiB"/>
    <property type="match status" value="1"/>
</dbReference>
<evidence type="ECO:0000313" key="4">
    <source>
        <dbReference type="Proteomes" id="UP000297714"/>
    </source>
</evidence>
<dbReference type="NCBIfam" id="NF004051">
    <property type="entry name" value="PRK05571.1"/>
    <property type="match status" value="1"/>
</dbReference>
<evidence type="ECO:0000256" key="2">
    <source>
        <dbReference type="ARBA" id="ARBA00023235"/>
    </source>
</evidence>
<name>A0A4Z0Y9Z4_9FIRM</name>
<dbReference type="Proteomes" id="UP000297714">
    <property type="component" value="Unassembled WGS sequence"/>
</dbReference>
<organism evidence="3 4">
    <name type="scientific">Caproiciproducens galactitolivorans</name>
    <dbReference type="NCBI Taxonomy" id="642589"/>
    <lineage>
        <taxon>Bacteria</taxon>
        <taxon>Bacillati</taxon>
        <taxon>Bacillota</taxon>
        <taxon>Clostridia</taxon>
        <taxon>Eubacteriales</taxon>
        <taxon>Acutalibacteraceae</taxon>
        <taxon>Caproiciproducens</taxon>
    </lineage>
</organism>
<protein>
    <submittedName>
        <fullName evidence="3">Ribose-5-phosphate isomerase B</fullName>
        <ecNumber evidence="3">5.3.1.6</ecNumber>
    </submittedName>
</protein>
<dbReference type="GO" id="GO:0005975">
    <property type="term" value="P:carbohydrate metabolic process"/>
    <property type="evidence" value="ECO:0007669"/>
    <property type="project" value="InterPro"/>
</dbReference>
<dbReference type="Pfam" id="PF02502">
    <property type="entry name" value="LacAB_rpiB"/>
    <property type="match status" value="1"/>
</dbReference>
<evidence type="ECO:0000256" key="1">
    <source>
        <dbReference type="ARBA" id="ARBA00008754"/>
    </source>
</evidence>
<keyword evidence="2 3" id="KW-0413">Isomerase</keyword>
<dbReference type="RefSeq" id="WP_135660363.1">
    <property type="nucleotide sequence ID" value="NZ_JAJUFJ010000009.1"/>
</dbReference>
<dbReference type="Gene3D" id="3.40.1400.10">
    <property type="entry name" value="Sugar-phosphate isomerase, RpiB/LacA/LacB"/>
    <property type="match status" value="1"/>
</dbReference>
<dbReference type="InterPro" id="IPR051812">
    <property type="entry name" value="SPI_LacAB/RpiB"/>
</dbReference>
<gene>
    <name evidence="3" type="primary">rpiB</name>
    <name evidence="3" type="ORF">CAGA_19970</name>
</gene>
<accession>A0A4Z0Y9Z4</accession>
<comment type="caution">
    <text evidence="3">The sequence shown here is derived from an EMBL/GenBank/DDBJ whole genome shotgun (WGS) entry which is preliminary data.</text>
</comment>
<comment type="similarity">
    <text evidence="1">Belongs to the LacAB/RpiB family.</text>
</comment>
<dbReference type="PANTHER" id="PTHR43732">
    <property type="entry name" value="RIBOSE 5-PHOSPHATE ISOMERASE-RELATED"/>
    <property type="match status" value="1"/>
</dbReference>
<keyword evidence="4" id="KW-1185">Reference proteome</keyword>
<dbReference type="InterPro" id="IPR004785">
    <property type="entry name" value="RpiB"/>
</dbReference>
<dbReference type="OrthoDB" id="1778624at2"/>
<dbReference type="EMBL" id="SRMQ01000010">
    <property type="protein sequence ID" value="TGJ75790.1"/>
    <property type="molecule type" value="Genomic_DNA"/>
</dbReference>
<dbReference type="AlphaFoldDB" id="A0A4Z0Y9Z4"/>
<dbReference type="PIRSF" id="PIRSF005384">
    <property type="entry name" value="RpiB_LacA_B"/>
    <property type="match status" value="1"/>
</dbReference>
<proteinExistence type="inferred from homology"/>
<dbReference type="InterPro" id="IPR003500">
    <property type="entry name" value="RpiB_LacA_LacB"/>
</dbReference>
<dbReference type="NCBIfam" id="TIGR00689">
    <property type="entry name" value="rpiB_lacA_lacB"/>
    <property type="match status" value="1"/>
</dbReference>
<sequence>MDRNTIVIGCDNAAVDMKNLVAEYLKSKGYTIENMGCDDSSDPTNYPTIAKRLCRKIIESGYNKRGILICGTGIGMAMCANKFKGIRAAVCHDAYSAERSALSNNANVICMGARVIGPELAKKIVDEWLPLEYKGGRSTPKLEEIAGIEKENFQ</sequence>
<evidence type="ECO:0000313" key="3">
    <source>
        <dbReference type="EMBL" id="TGJ75790.1"/>
    </source>
</evidence>